<organism evidence="2 3">
    <name type="scientific">Cellulomonas denverensis</name>
    <dbReference type="NCBI Taxonomy" id="264297"/>
    <lineage>
        <taxon>Bacteria</taxon>
        <taxon>Bacillati</taxon>
        <taxon>Actinomycetota</taxon>
        <taxon>Actinomycetes</taxon>
        <taxon>Micrococcales</taxon>
        <taxon>Cellulomonadaceae</taxon>
        <taxon>Cellulomonas</taxon>
    </lineage>
</organism>
<sequence>MHRHFLVHTGDDVTRVELIGDIDVTLRPDAGHALGTALTAGRPVVLDLRRVDFLDSSGIGYLLQFRRACDEVQLPCTLEHVPPQVHLVLDTLGLRDYLLGGTTGDAPLASPG</sequence>
<feature type="domain" description="STAS" evidence="1">
    <location>
        <begin position="3"/>
        <end position="100"/>
    </location>
</feature>
<gene>
    <name evidence="2" type="ORF">HGA03_04585</name>
</gene>
<evidence type="ECO:0000259" key="1">
    <source>
        <dbReference type="PROSITE" id="PS50801"/>
    </source>
</evidence>
<keyword evidence="3" id="KW-1185">Reference proteome</keyword>
<dbReference type="InterPro" id="IPR036513">
    <property type="entry name" value="STAS_dom_sf"/>
</dbReference>
<dbReference type="RefSeq" id="WP_168629060.1">
    <property type="nucleotide sequence ID" value="NZ_BONL01000002.1"/>
</dbReference>
<protein>
    <submittedName>
        <fullName evidence="2">STAS domain-containing protein</fullName>
    </submittedName>
</protein>
<dbReference type="AlphaFoldDB" id="A0A7X6QY95"/>
<comment type="caution">
    <text evidence="2">The sequence shown here is derived from an EMBL/GenBank/DDBJ whole genome shotgun (WGS) entry which is preliminary data.</text>
</comment>
<dbReference type="PANTHER" id="PTHR33495:SF2">
    <property type="entry name" value="ANTI-SIGMA FACTOR ANTAGONIST TM_1081-RELATED"/>
    <property type="match status" value="1"/>
</dbReference>
<dbReference type="CDD" id="cd07043">
    <property type="entry name" value="STAS_anti-anti-sigma_factors"/>
    <property type="match status" value="1"/>
</dbReference>
<proteinExistence type="predicted"/>
<accession>A0A7X6QY95</accession>
<dbReference type="InterPro" id="IPR002645">
    <property type="entry name" value="STAS_dom"/>
</dbReference>
<evidence type="ECO:0000313" key="3">
    <source>
        <dbReference type="Proteomes" id="UP000581206"/>
    </source>
</evidence>
<dbReference type="SUPFAM" id="SSF52091">
    <property type="entry name" value="SpoIIaa-like"/>
    <property type="match status" value="1"/>
</dbReference>
<dbReference type="InterPro" id="IPR058548">
    <property type="entry name" value="MlaB-like_STAS"/>
</dbReference>
<dbReference type="Proteomes" id="UP000581206">
    <property type="component" value="Unassembled WGS sequence"/>
</dbReference>
<dbReference type="PANTHER" id="PTHR33495">
    <property type="entry name" value="ANTI-SIGMA FACTOR ANTAGONIST TM_1081-RELATED-RELATED"/>
    <property type="match status" value="1"/>
</dbReference>
<reference evidence="2 3" key="1">
    <citation type="submission" date="2020-04" db="EMBL/GenBank/DDBJ databases">
        <title>MicrobeNet Type strains.</title>
        <authorList>
            <person name="Nicholson A.C."/>
        </authorList>
    </citation>
    <scope>NUCLEOTIDE SEQUENCE [LARGE SCALE GENOMIC DNA]</scope>
    <source>
        <strain evidence="2 3">ATCC BAA-788</strain>
    </source>
</reference>
<dbReference type="Pfam" id="PF13466">
    <property type="entry name" value="STAS_2"/>
    <property type="match status" value="1"/>
</dbReference>
<dbReference type="Gene3D" id="3.30.750.24">
    <property type="entry name" value="STAS domain"/>
    <property type="match status" value="1"/>
</dbReference>
<dbReference type="GO" id="GO:0043856">
    <property type="term" value="F:anti-sigma factor antagonist activity"/>
    <property type="evidence" value="ECO:0007669"/>
    <property type="project" value="TreeGrafter"/>
</dbReference>
<dbReference type="EMBL" id="JAAXOX010000002">
    <property type="protein sequence ID" value="NKY21937.1"/>
    <property type="molecule type" value="Genomic_DNA"/>
</dbReference>
<dbReference type="PROSITE" id="PS50801">
    <property type="entry name" value="STAS"/>
    <property type="match status" value="1"/>
</dbReference>
<name>A0A7X6QY95_9CELL</name>
<evidence type="ECO:0000313" key="2">
    <source>
        <dbReference type="EMBL" id="NKY21937.1"/>
    </source>
</evidence>